<organism evidence="1 2">
    <name type="scientific">Acropora cervicornis</name>
    <name type="common">Staghorn coral</name>
    <dbReference type="NCBI Taxonomy" id="6130"/>
    <lineage>
        <taxon>Eukaryota</taxon>
        <taxon>Metazoa</taxon>
        <taxon>Cnidaria</taxon>
        <taxon>Anthozoa</taxon>
        <taxon>Hexacorallia</taxon>
        <taxon>Scleractinia</taxon>
        <taxon>Astrocoeniina</taxon>
        <taxon>Acroporidae</taxon>
        <taxon>Acropora</taxon>
    </lineage>
</organism>
<evidence type="ECO:0000313" key="1">
    <source>
        <dbReference type="EMBL" id="KAK2573420.1"/>
    </source>
</evidence>
<dbReference type="AlphaFoldDB" id="A0AAD9R5H8"/>
<reference evidence="1" key="1">
    <citation type="journal article" date="2023" name="G3 (Bethesda)">
        <title>Whole genome assembly and annotation of the endangered Caribbean coral Acropora cervicornis.</title>
        <authorList>
            <person name="Selwyn J.D."/>
            <person name="Vollmer S.V."/>
        </authorList>
    </citation>
    <scope>NUCLEOTIDE SEQUENCE</scope>
    <source>
        <strain evidence="1">K2</strain>
    </source>
</reference>
<name>A0AAD9R5H8_ACRCE</name>
<dbReference type="EMBL" id="JARQWQ010000002">
    <property type="protein sequence ID" value="KAK2573420.1"/>
    <property type="molecule type" value="Genomic_DNA"/>
</dbReference>
<evidence type="ECO:0000313" key="2">
    <source>
        <dbReference type="Proteomes" id="UP001249851"/>
    </source>
</evidence>
<comment type="caution">
    <text evidence="1">The sequence shown here is derived from an EMBL/GenBank/DDBJ whole genome shotgun (WGS) entry which is preliminary data.</text>
</comment>
<protein>
    <submittedName>
        <fullName evidence="1">Uncharacterized protein</fullName>
    </submittedName>
</protein>
<keyword evidence="2" id="KW-1185">Reference proteome</keyword>
<accession>A0AAD9R5H8</accession>
<reference evidence="1" key="2">
    <citation type="journal article" date="2023" name="Science">
        <title>Genomic signatures of disease resistance in endangered staghorn corals.</title>
        <authorList>
            <person name="Vollmer S.V."/>
            <person name="Selwyn J.D."/>
            <person name="Despard B.A."/>
            <person name="Roesel C.L."/>
        </authorList>
    </citation>
    <scope>NUCLEOTIDE SEQUENCE</scope>
    <source>
        <strain evidence="1">K2</strain>
    </source>
</reference>
<proteinExistence type="predicted"/>
<gene>
    <name evidence="1" type="ORF">P5673_001070</name>
</gene>
<sequence>MYDHRYCCLPLVDELLRMVLLKKKASESLEVRENLTASTCERHSHGMVGKGKILDSDKYGAWIIVIVISE</sequence>
<dbReference type="Proteomes" id="UP001249851">
    <property type="component" value="Unassembled WGS sequence"/>
</dbReference>